<dbReference type="Pfam" id="PF01161">
    <property type="entry name" value="PBP"/>
    <property type="match status" value="1"/>
</dbReference>
<comment type="caution">
    <text evidence="2">The sequence shown here is derived from an EMBL/GenBank/DDBJ whole genome shotgun (WGS) entry which is preliminary data.</text>
</comment>
<dbReference type="Proteomes" id="UP001166286">
    <property type="component" value="Unassembled WGS sequence"/>
</dbReference>
<evidence type="ECO:0000313" key="3">
    <source>
        <dbReference type="Proteomes" id="UP001166286"/>
    </source>
</evidence>
<evidence type="ECO:0000313" key="2">
    <source>
        <dbReference type="EMBL" id="KAK0511006.1"/>
    </source>
</evidence>
<dbReference type="GO" id="GO:0005543">
    <property type="term" value="F:phospholipid binding"/>
    <property type="evidence" value="ECO:0007669"/>
    <property type="project" value="TreeGrafter"/>
</dbReference>
<evidence type="ECO:0000256" key="1">
    <source>
        <dbReference type="SAM" id="SignalP"/>
    </source>
</evidence>
<reference evidence="2" key="1">
    <citation type="submission" date="2023-03" db="EMBL/GenBank/DDBJ databases">
        <title>Complete genome of Cladonia borealis.</title>
        <authorList>
            <person name="Park H."/>
        </authorList>
    </citation>
    <scope>NUCLEOTIDE SEQUENCE</scope>
    <source>
        <strain evidence="2">ANT050790</strain>
    </source>
</reference>
<feature type="signal peptide" evidence="1">
    <location>
        <begin position="1"/>
        <end position="22"/>
    </location>
</feature>
<dbReference type="GO" id="GO:0030414">
    <property type="term" value="F:peptidase inhibitor activity"/>
    <property type="evidence" value="ECO:0007669"/>
    <property type="project" value="TreeGrafter"/>
</dbReference>
<keyword evidence="1" id="KW-0732">Signal</keyword>
<dbReference type="SUPFAM" id="SSF49777">
    <property type="entry name" value="PEBP-like"/>
    <property type="match status" value="1"/>
</dbReference>
<dbReference type="GO" id="GO:0046578">
    <property type="term" value="P:regulation of Ras protein signal transduction"/>
    <property type="evidence" value="ECO:0007669"/>
    <property type="project" value="TreeGrafter"/>
</dbReference>
<feature type="chain" id="PRO_5041214079" description="PEBP-like protein" evidence="1">
    <location>
        <begin position="23"/>
        <end position="252"/>
    </location>
</feature>
<evidence type="ECO:0008006" key="4">
    <source>
        <dbReference type="Google" id="ProtNLM"/>
    </source>
</evidence>
<organism evidence="2 3">
    <name type="scientific">Cladonia borealis</name>
    <dbReference type="NCBI Taxonomy" id="184061"/>
    <lineage>
        <taxon>Eukaryota</taxon>
        <taxon>Fungi</taxon>
        <taxon>Dikarya</taxon>
        <taxon>Ascomycota</taxon>
        <taxon>Pezizomycotina</taxon>
        <taxon>Lecanoromycetes</taxon>
        <taxon>OSLEUM clade</taxon>
        <taxon>Lecanoromycetidae</taxon>
        <taxon>Lecanorales</taxon>
        <taxon>Lecanorineae</taxon>
        <taxon>Cladoniaceae</taxon>
        <taxon>Cladonia</taxon>
    </lineage>
</organism>
<dbReference type="InterPro" id="IPR008914">
    <property type="entry name" value="PEBP"/>
</dbReference>
<dbReference type="EMBL" id="JAFEKC020000014">
    <property type="protein sequence ID" value="KAK0511006.1"/>
    <property type="molecule type" value="Genomic_DNA"/>
</dbReference>
<protein>
    <recommendedName>
        <fullName evidence="4">PEBP-like protein</fullName>
    </recommendedName>
</protein>
<dbReference type="CDD" id="cd00866">
    <property type="entry name" value="PEBP_euk"/>
    <property type="match status" value="1"/>
</dbReference>
<name>A0AA39QYY5_9LECA</name>
<gene>
    <name evidence="2" type="ORF">JMJ35_006558</name>
</gene>
<keyword evidence="3" id="KW-1185">Reference proteome</keyword>
<proteinExistence type="predicted"/>
<dbReference type="GO" id="GO:0030162">
    <property type="term" value="P:regulation of proteolysis"/>
    <property type="evidence" value="ECO:0007669"/>
    <property type="project" value="TreeGrafter"/>
</dbReference>
<dbReference type="AlphaFoldDB" id="A0AA39QYY5"/>
<dbReference type="InterPro" id="IPR036610">
    <property type="entry name" value="PEBP-like_sf"/>
</dbReference>
<dbReference type="Gene3D" id="3.90.280.10">
    <property type="entry name" value="PEBP-like"/>
    <property type="match status" value="1"/>
</dbReference>
<dbReference type="PANTHER" id="PTHR11362">
    <property type="entry name" value="PHOSPHATIDYLETHANOLAMINE-BINDING PROTEIN"/>
    <property type="match status" value="1"/>
</dbReference>
<dbReference type="PANTHER" id="PTHR11362:SF148">
    <property type="entry name" value="CARBOXYPEPTIDASE Y INHIBITOR"/>
    <property type="match status" value="1"/>
</dbReference>
<accession>A0AA39QYY5</accession>
<sequence>MYGVTFLSSFLLFATLQLLCDAFPSWDLSIQRPLNPHEATTSIKGTRQALKDAGIIPDVLDDFEPSVSILLSYPSKHKSVTLGNKIKPKAVASQPIFDIFASDTTPTRTVKDNATYTLVLTDPDATSRADPVKAQMCHWVATNITKQHDADISGGFEHLLSLAFDKSSGGSGIHELMPYVPPSPPPKTGYHRYVFVILAPATDADPPKDLKRPKDRPHWGYGKVGAGVREWAEENDLVAVGANFFYSQNKKQ</sequence>
<dbReference type="InterPro" id="IPR035810">
    <property type="entry name" value="PEBP_euk"/>
</dbReference>